<evidence type="ECO:0000256" key="4">
    <source>
        <dbReference type="ARBA" id="ARBA00022475"/>
    </source>
</evidence>
<dbReference type="PANTHER" id="PTHR33446:SF2">
    <property type="entry name" value="PROTEIN TONB"/>
    <property type="match status" value="1"/>
</dbReference>
<evidence type="ECO:0000256" key="2">
    <source>
        <dbReference type="ARBA" id="ARBA00006555"/>
    </source>
</evidence>
<dbReference type="AlphaFoldDB" id="A0A127F8F6"/>
<keyword evidence="5" id="KW-0997">Cell inner membrane</keyword>
<dbReference type="GO" id="GO:0015031">
    <property type="term" value="P:protein transport"/>
    <property type="evidence" value="ECO:0007669"/>
    <property type="project" value="UniProtKB-KW"/>
</dbReference>
<sequence>MGRLELPAFDTRPEQDGAFRVPSARLQHVHRGIRDAWDRLGSRAVPLSIVLCMHALCAAVLLTSSIHTKNTPPTAPIQARMILESRPVQPVLPPPAVTLPEQTIDVQPPSPILVEHTPVPSKAISVPVIVPNNVPSAAPLAASPAPVTLPRFDADYLSNPTPAYPAVSRRLREEGTVVLRVLVRKNGEAAQVFIGQSSGFARLDRSARDTVTHWRFVPARDADGPVDEWVLVPIEFSLRR</sequence>
<dbReference type="GO" id="GO:0031992">
    <property type="term" value="F:energy transducer activity"/>
    <property type="evidence" value="ECO:0007669"/>
    <property type="project" value="TreeGrafter"/>
</dbReference>
<dbReference type="KEGG" id="sdf:ACG33_02100"/>
<dbReference type="GO" id="GO:0055085">
    <property type="term" value="P:transmembrane transport"/>
    <property type="evidence" value="ECO:0007669"/>
    <property type="project" value="InterPro"/>
</dbReference>
<dbReference type="Gene3D" id="3.30.1150.10">
    <property type="match status" value="1"/>
</dbReference>
<dbReference type="STRING" id="465721.ACG33_02100"/>
<dbReference type="Pfam" id="PF03544">
    <property type="entry name" value="TonB_C"/>
    <property type="match status" value="1"/>
</dbReference>
<comment type="similarity">
    <text evidence="2">Belongs to the TonB family.</text>
</comment>
<organism evidence="11 12">
    <name type="scientific">Steroidobacter denitrificans</name>
    <dbReference type="NCBI Taxonomy" id="465721"/>
    <lineage>
        <taxon>Bacteria</taxon>
        <taxon>Pseudomonadati</taxon>
        <taxon>Pseudomonadota</taxon>
        <taxon>Gammaproteobacteria</taxon>
        <taxon>Steroidobacterales</taxon>
        <taxon>Steroidobacteraceae</taxon>
        <taxon>Steroidobacter</taxon>
    </lineage>
</organism>
<evidence type="ECO:0000256" key="1">
    <source>
        <dbReference type="ARBA" id="ARBA00004383"/>
    </source>
</evidence>
<protein>
    <recommendedName>
        <fullName evidence="10">TonB C-terminal domain-containing protein</fullName>
    </recommendedName>
</protein>
<feature type="domain" description="TonB C-terminal" evidence="10">
    <location>
        <begin position="149"/>
        <end position="240"/>
    </location>
</feature>
<dbReference type="NCBIfam" id="TIGR01352">
    <property type="entry name" value="tonB_Cterm"/>
    <property type="match status" value="1"/>
</dbReference>
<dbReference type="GO" id="GO:0098797">
    <property type="term" value="C:plasma membrane protein complex"/>
    <property type="evidence" value="ECO:0007669"/>
    <property type="project" value="TreeGrafter"/>
</dbReference>
<dbReference type="Proteomes" id="UP000070250">
    <property type="component" value="Chromosome"/>
</dbReference>
<name>A0A127F8F6_STEDE</name>
<evidence type="ECO:0000259" key="10">
    <source>
        <dbReference type="PROSITE" id="PS52015"/>
    </source>
</evidence>
<dbReference type="EMBL" id="CP011971">
    <property type="protein sequence ID" value="AMN45921.1"/>
    <property type="molecule type" value="Genomic_DNA"/>
</dbReference>
<keyword evidence="9" id="KW-0472">Membrane</keyword>
<comment type="subcellular location">
    <subcellularLocation>
        <location evidence="1">Cell inner membrane</location>
        <topology evidence="1">Single-pass membrane protein</topology>
        <orientation evidence="1">Periplasmic side</orientation>
    </subcellularLocation>
</comment>
<evidence type="ECO:0000313" key="12">
    <source>
        <dbReference type="Proteomes" id="UP000070250"/>
    </source>
</evidence>
<evidence type="ECO:0000256" key="3">
    <source>
        <dbReference type="ARBA" id="ARBA00022448"/>
    </source>
</evidence>
<evidence type="ECO:0000256" key="8">
    <source>
        <dbReference type="ARBA" id="ARBA00022989"/>
    </source>
</evidence>
<dbReference type="SUPFAM" id="SSF74653">
    <property type="entry name" value="TolA/TonB C-terminal domain"/>
    <property type="match status" value="1"/>
</dbReference>
<dbReference type="PROSITE" id="PS52015">
    <property type="entry name" value="TONB_CTD"/>
    <property type="match status" value="1"/>
</dbReference>
<dbReference type="InterPro" id="IPR006260">
    <property type="entry name" value="TonB/TolA_C"/>
</dbReference>
<accession>A0A127F8F6</accession>
<keyword evidence="8" id="KW-1133">Transmembrane helix</keyword>
<keyword evidence="7" id="KW-0653">Protein transport</keyword>
<keyword evidence="4" id="KW-1003">Cell membrane</keyword>
<dbReference type="InterPro" id="IPR051045">
    <property type="entry name" value="TonB-dependent_transducer"/>
</dbReference>
<gene>
    <name evidence="11" type="ORF">ACG33_02100</name>
</gene>
<proteinExistence type="inferred from homology"/>
<keyword evidence="6" id="KW-0812">Transmembrane</keyword>
<evidence type="ECO:0000256" key="7">
    <source>
        <dbReference type="ARBA" id="ARBA00022927"/>
    </source>
</evidence>
<dbReference type="InterPro" id="IPR037682">
    <property type="entry name" value="TonB_C"/>
</dbReference>
<reference evidence="11 12" key="1">
    <citation type="submission" date="2015-06" db="EMBL/GenBank/DDBJ databases">
        <title>A Comprehensive Approach to Explore the Metabolic and Phylogenetic Diversity of Bacterial Steroid Degradation in the Environment: Testosterone as an Example.</title>
        <authorList>
            <person name="Yang F.-C."/>
            <person name="Chen Y.-L."/>
            <person name="Yu C.-P."/>
            <person name="Tang S.-L."/>
            <person name="Wang P.-H."/>
            <person name="Ismail W."/>
            <person name="Wang C.-H."/>
            <person name="Yang C.-Y."/>
            <person name="Chiang Y.-R."/>
        </authorList>
    </citation>
    <scope>NUCLEOTIDE SEQUENCE [LARGE SCALE GENOMIC DNA]</scope>
    <source>
        <strain evidence="11 12">DSM 18526</strain>
    </source>
</reference>
<keyword evidence="12" id="KW-1185">Reference proteome</keyword>
<evidence type="ECO:0000256" key="9">
    <source>
        <dbReference type="ARBA" id="ARBA00023136"/>
    </source>
</evidence>
<dbReference type="PANTHER" id="PTHR33446">
    <property type="entry name" value="PROTEIN TONB-RELATED"/>
    <property type="match status" value="1"/>
</dbReference>
<keyword evidence="3" id="KW-0813">Transport</keyword>
<evidence type="ECO:0000256" key="6">
    <source>
        <dbReference type="ARBA" id="ARBA00022692"/>
    </source>
</evidence>
<evidence type="ECO:0000313" key="11">
    <source>
        <dbReference type="EMBL" id="AMN45921.1"/>
    </source>
</evidence>
<evidence type="ECO:0000256" key="5">
    <source>
        <dbReference type="ARBA" id="ARBA00022519"/>
    </source>
</evidence>